<sequence>MFRSFPRLPFHPLVFKRNASYRRFGSQPTVSFTRLFQSRYTLYFAGSCIAFYLYNLDEAPFTKRRRLLWVPYWLERKVGDYSYAQIMAQYKNQISPSGDPNYLLISRVMNRLLASAVDNTPDPQQAAHVRSLDWSIHIIRPHGAEEPPNAFILPNGKIFIFSSILPICHDEDGLATVLSHELAHQLAHHSSEQLSKQPIYLALSTLLYMATGISWFNDLLIAGLLQMPASREMESEADRIGCELMAHSCFDVTRAVDFWARMGAWEQKSQKATPMLEFLSTHPNTQKRMADIRSWMPALEQIRESSDCYHWKSFSDFHRNFFGKR</sequence>
<evidence type="ECO:0000313" key="1">
    <source>
        <dbReference type="EMBL" id="QFZ30074.1"/>
    </source>
</evidence>
<protein>
    <submittedName>
        <fullName evidence="1">Mitochondrial metalloendopeptidase</fullName>
    </submittedName>
</protein>
<gene>
    <name evidence="1" type="ORF">EJF14_70141</name>
</gene>
<evidence type="ECO:0000313" key="2">
    <source>
        <dbReference type="Proteomes" id="UP000326582"/>
    </source>
</evidence>
<dbReference type="EMBL" id="CP038490">
    <property type="protein sequence ID" value="QFZ30074.1"/>
    <property type="molecule type" value="Genomic_DNA"/>
</dbReference>
<organism evidence="1 2">
    <name type="scientific">Clavispora lusitaniae</name>
    <name type="common">Candida lusitaniae</name>
    <dbReference type="NCBI Taxonomy" id="36911"/>
    <lineage>
        <taxon>Eukaryota</taxon>
        <taxon>Fungi</taxon>
        <taxon>Dikarya</taxon>
        <taxon>Ascomycota</taxon>
        <taxon>Saccharomycotina</taxon>
        <taxon>Pichiomycetes</taxon>
        <taxon>Metschnikowiaceae</taxon>
        <taxon>Clavispora</taxon>
    </lineage>
</organism>
<keyword evidence="2" id="KW-1185">Reference proteome</keyword>
<accession>A0ACD0WR93</accession>
<dbReference type="Proteomes" id="UP000326582">
    <property type="component" value="Chromosome 7"/>
</dbReference>
<proteinExistence type="predicted"/>
<reference evidence="2" key="1">
    <citation type="journal article" date="2019" name="MBio">
        <title>Comparative genomics for the elucidation of multidrug resistance (MDR) in Candida lusitaniae.</title>
        <authorList>
            <person name="Kannan A."/>
            <person name="Asner S.A."/>
            <person name="Trachsel E."/>
            <person name="Kelly S."/>
            <person name="Parker J."/>
            <person name="Sanglard D."/>
        </authorList>
    </citation>
    <scope>NUCLEOTIDE SEQUENCE [LARGE SCALE GENOMIC DNA]</scope>
    <source>
        <strain evidence="2">P1</strain>
    </source>
</reference>
<name>A0ACD0WR93_CLALS</name>